<dbReference type="AlphaFoldDB" id="A0A0R1RDY9"/>
<reference evidence="2 3" key="1">
    <citation type="journal article" date="2015" name="Genome Announc.">
        <title>Expanding the biotechnology potential of lactobacilli through comparative genomics of 213 strains and associated genera.</title>
        <authorList>
            <person name="Sun Z."/>
            <person name="Harris H.M."/>
            <person name="McCann A."/>
            <person name="Guo C."/>
            <person name="Argimon S."/>
            <person name="Zhang W."/>
            <person name="Yang X."/>
            <person name="Jeffery I.B."/>
            <person name="Cooney J.C."/>
            <person name="Kagawa T.F."/>
            <person name="Liu W."/>
            <person name="Song Y."/>
            <person name="Salvetti E."/>
            <person name="Wrobel A."/>
            <person name="Rasinkangas P."/>
            <person name="Parkhill J."/>
            <person name="Rea M.C."/>
            <person name="O'Sullivan O."/>
            <person name="Ritari J."/>
            <person name="Douillard F.P."/>
            <person name="Paul Ross R."/>
            <person name="Yang R."/>
            <person name="Briner A.E."/>
            <person name="Felis G.E."/>
            <person name="de Vos W.M."/>
            <person name="Barrangou R."/>
            <person name="Klaenhammer T.R."/>
            <person name="Caufield P.W."/>
            <person name="Cui Y."/>
            <person name="Zhang H."/>
            <person name="O'Toole P.W."/>
        </authorList>
    </citation>
    <scope>NUCLEOTIDE SEQUENCE [LARGE SCALE GENOMIC DNA]</scope>
    <source>
        <strain evidence="2 3">DSM 15814</strain>
    </source>
</reference>
<feature type="domain" description="HD" evidence="1">
    <location>
        <begin position="61"/>
        <end position="186"/>
    </location>
</feature>
<dbReference type="GO" id="GO:0006203">
    <property type="term" value="P:dGTP catabolic process"/>
    <property type="evidence" value="ECO:0007669"/>
    <property type="project" value="TreeGrafter"/>
</dbReference>
<dbReference type="STRING" id="1114972.FD35_GL002450"/>
<dbReference type="SUPFAM" id="SSF109604">
    <property type="entry name" value="HD-domain/PDEase-like"/>
    <property type="match status" value="1"/>
</dbReference>
<proteinExistence type="predicted"/>
<dbReference type="OrthoDB" id="9803619at2"/>
<dbReference type="FunFam" id="1.10.3210.10:FF:000014">
    <property type="entry name" value="HD domain-containing protein"/>
    <property type="match status" value="1"/>
</dbReference>
<accession>A0A0R1RDY9</accession>
<dbReference type="EMBL" id="AZFF01000007">
    <property type="protein sequence ID" value="KRL54998.1"/>
    <property type="molecule type" value="Genomic_DNA"/>
</dbReference>
<dbReference type="CDD" id="cd00077">
    <property type="entry name" value="HDc"/>
    <property type="match status" value="1"/>
</dbReference>
<dbReference type="SMART" id="SM00471">
    <property type="entry name" value="HDc"/>
    <property type="match status" value="1"/>
</dbReference>
<dbReference type="Gene3D" id="1.10.3210.10">
    <property type="entry name" value="Hypothetical protein af1432"/>
    <property type="match status" value="1"/>
</dbReference>
<sequence>MDYRHQLLPREKVFRDPVHNYIAVSYQVILDLIDTKEFQRLRRVKQLGVTEEVFHGAEHSRFGHSLGVYEIARRICDNFEHDYPSQTPGDGLWDDHERLVTLCAALLHDIGHGAYSHTFEHIFHTDHEAITAQILTSPTTEVNAVLKRVSPEFPQQVASVIQHTYPNPQVVQIISSQLDADRMDYLLRDAYYTGADYGRFDLTRVLRVMRPYKDGIAFDIDGMHAVEDYILSRFQMYQQVYFHPVSRAMEVILDHLLLRAKDRYDNQPVREDGFRPLLLEPFFNHDWTLADYLKLDDGVLNTYFLHWADSDDAVLSDLANRFLNRRPFKSVEYTSETEDLLTILRAKIETAGYNVKYYTATNDSYDLPYNANSRQTRKPAAEIQLMKSDGSTIELSSLSPLVAAITGRELGDQRFFFPREMLTKDAENDLFSPIYIEFQNYIHNDQLIHPQGESHDN</sequence>
<name>A0A0R1RDY9_9LACO</name>
<evidence type="ECO:0000259" key="1">
    <source>
        <dbReference type="PROSITE" id="PS51831"/>
    </source>
</evidence>
<gene>
    <name evidence="2" type="ORF">FD35_GL002450</name>
</gene>
<dbReference type="InterPro" id="IPR003607">
    <property type="entry name" value="HD/PDEase_dom"/>
</dbReference>
<dbReference type="PANTHER" id="PTHR11373">
    <property type="entry name" value="DEOXYNUCLEOSIDE TRIPHOSPHATE TRIPHOSPHOHYDROLASE"/>
    <property type="match status" value="1"/>
</dbReference>
<dbReference type="InterPro" id="IPR050135">
    <property type="entry name" value="dGTPase-like"/>
</dbReference>
<comment type="caution">
    <text evidence="2">The sequence shown here is derived from an EMBL/GenBank/DDBJ whole genome shotgun (WGS) entry which is preliminary data.</text>
</comment>
<dbReference type="PANTHER" id="PTHR11373:SF4">
    <property type="entry name" value="DEOXYNUCLEOSIDE TRIPHOSPHATE TRIPHOSPHOHYDROLASE SAMHD1"/>
    <property type="match status" value="1"/>
</dbReference>
<evidence type="ECO:0000313" key="3">
    <source>
        <dbReference type="Proteomes" id="UP000051999"/>
    </source>
</evidence>
<dbReference type="Proteomes" id="UP000051999">
    <property type="component" value="Unassembled WGS sequence"/>
</dbReference>
<dbReference type="GO" id="GO:0008832">
    <property type="term" value="F:dGTPase activity"/>
    <property type="evidence" value="ECO:0007669"/>
    <property type="project" value="TreeGrafter"/>
</dbReference>
<dbReference type="PROSITE" id="PS51831">
    <property type="entry name" value="HD"/>
    <property type="match status" value="1"/>
</dbReference>
<dbReference type="RefSeq" id="WP_017260511.1">
    <property type="nucleotide sequence ID" value="NZ_AUAW01000007.1"/>
</dbReference>
<keyword evidence="2" id="KW-0378">Hydrolase</keyword>
<dbReference type="eggNOG" id="COG1078">
    <property type="taxonomic scope" value="Bacteria"/>
</dbReference>
<organism evidence="2 3">
    <name type="scientific">Furfurilactobacillus rossiae DSM 15814</name>
    <dbReference type="NCBI Taxonomy" id="1114972"/>
    <lineage>
        <taxon>Bacteria</taxon>
        <taxon>Bacillati</taxon>
        <taxon>Bacillota</taxon>
        <taxon>Bacilli</taxon>
        <taxon>Lactobacillales</taxon>
        <taxon>Lactobacillaceae</taxon>
        <taxon>Furfurilactobacillus</taxon>
    </lineage>
</organism>
<keyword evidence="3" id="KW-1185">Reference proteome</keyword>
<dbReference type="Pfam" id="PF19276">
    <property type="entry name" value="HD_assoc_2"/>
    <property type="match status" value="1"/>
</dbReference>
<dbReference type="InterPro" id="IPR045509">
    <property type="entry name" value="HD_assoc_2"/>
</dbReference>
<evidence type="ECO:0000313" key="2">
    <source>
        <dbReference type="EMBL" id="KRL54998.1"/>
    </source>
</evidence>
<dbReference type="PATRIC" id="fig|1114972.6.peg.2514"/>
<dbReference type="Pfam" id="PF01966">
    <property type="entry name" value="HD"/>
    <property type="match status" value="1"/>
</dbReference>
<protein>
    <submittedName>
        <fullName evidence="2">Hydrolase</fullName>
    </submittedName>
</protein>
<dbReference type="InterPro" id="IPR006674">
    <property type="entry name" value="HD_domain"/>
</dbReference>